<keyword evidence="4" id="KW-0597">Phosphoprotein</keyword>
<dbReference type="GO" id="GO:0009705">
    <property type="term" value="C:plant-type vacuole membrane"/>
    <property type="evidence" value="ECO:0007669"/>
    <property type="project" value="UniProtKB-ARBA"/>
</dbReference>
<feature type="transmembrane region" description="Helical" evidence="8">
    <location>
        <begin position="1262"/>
        <end position="1282"/>
    </location>
</feature>
<dbReference type="OrthoDB" id="8904098at2759"/>
<dbReference type="Gene3D" id="1.20.1250.20">
    <property type="entry name" value="MFS general substrate transporter like domains"/>
    <property type="match status" value="3"/>
</dbReference>
<feature type="transmembrane region" description="Helical" evidence="8">
    <location>
        <begin position="1581"/>
        <end position="1601"/>
    </location>
</feature>
<keyword evidence="7 8" id="KW-0472">Membrane</keyword>
<proteinExistence type="inferred from homology"/>
<reference evidence="9" key="2">
    <citation type="journal article" date="2023" name="Plants (Basel)">
        <title>Annotation of the Turnera subulata (Passifloraceae) Draft Genome Reveals the S-Locus Evolved after the Divergence of Turneroideae from Passifloroideae in a Stepwise Manner.</title>
        <authorList>
            <person name="Henning P.M."/>
            <person name="Roalson E.H."/>
            <person name="Mir W."/>
            <person name="McCubbin A.G."/>
            <person name="Shore J.S."/>
        </authorList>
    </citation>
    <scope>NUCLEOTIDE SEQUENCE</scope>
    <source>
        <strain evidence="9">F60SS</strain>
    </source>
</reference>
<feature type="transmembrane region" description="Helical" evidence="8">
    <location>
        <begin position="930"/>
        <end position="956"/>
    </location>
</feature>
<dbReference type="Pfam" id="PF00854">
    <property type="entry name" value="PTR2"/>
    <property type="match status" value="3"/>
</dbReference>
<organism evidence="9 10">
    <name type="scientific">Turnera subulata</name>
    <dbReference type="NCBI Taxonomy" id="218843"/>
    <lineage>
        <taxon>Eukaryota</taxon>
        <taxon>Viridiplantae</taxon>
        <taxon>Streptophyta</taxon>
        <taxon>Embryophyta</taxon>
        <taxon>Tracheophyta</taxon>
        <taxon>Spermatophyta</taxon>
        <taxon>Magnoliopsida</taxon>
        <taxon>eudicotyledons</taxon>
        <taxon>Gunneridae</taxon>
        <taxon>Pentapetalae</taxon>
        <taxon>rosids</taxon>
        <taxon>fabids</taxon>
        <taxon>Malpighiales</taxon>
        <taxon>Passifloraceae</taxon>
        <taxon>Turnera</taxon>
    </lineage>
</organism>
<feature type="transmembrane region" description="Helical" evidence="8">
    <location>
        <begin position="1013"/>
        <end position="1035"/>
    </location>
</feature>
<dbReference type="SUPFAM" id="SSF103473">
    <property type="entry name" value="MFS general substrate transporter"/>
    <property type="match status" value="3"/>
</dbReference>
<evidence type="ECO:0000256" key="5">
    <source>
        <dbReference type="ARBA" id="ARBA00022692"/>
    </source>
</evidence>
<evidence type="ECO:0000256" key="2">
    <source>
        <dbReference type="ARBA" id="ARBA00005982"/>
    </source>
</evidence>
<evidence type="ECO:0000256" key="4">
    <source>
        <dbReference type="ARBA" id="ARBA00022553"/>
    </source>
</evidence>
<feature type="transmembrane region" description="Helical" evidence="8">
    <location>
        <begin position="52"/>
        <end position="71"/>
    </location>
</feature>
<feature type="transmembrane region" description="Helical" evidence="8">
    <location>
        <begin position="1536"/>
        <end position="1557"/>
    </location>
</feature>
<dbReference type="PANTHER" id="PTHR11654">
    <property type="entry name" value="OLIGOPEPTIDE TRANSPORTER-RELATED"/>
    <property type="match status" value="1"/>
</dbReference>
<feature type="transmembrane region" description="Helical" evidence="8">
    <location>
        <begin position="164"/>
        <end position="184"/>
    </location>
</feature>
<evidence type="ECO:0000256" key="3">
    <source>
        <dbReference type="ARBA" id="ARBA00022448"/>
    </source>
</evidence>
<feature type="transmembrane region" description="Helical" evidence="8">
    <location>
        <begin position="670"/>
        <end position="689"/>
    </location>
</feature>
<dbReference type="InterPro" id="IPR018456">
    <property type="entry name" value="PTR2_symporter_CS"/>
</dbReference>
<feature type="transmembrane region" description="Helical" evidence="8">
    <location>
        <begin position="582"/>
        <end position="601"/>
    </location>
</feature>
<feature type="transmembrane region" description="Helical" evidence="8">
    <location>
        <begin position="1505"/>
        <end position="1524"/>
    </location>
</feature>
<feature type="transmembrane region" description="Helical" evidence="8">
    <location>
        <begin position="1237"/>
        <end position="1256"/>
    </location>
</feature>
<feature type="transmembrane region" description="Helical" evidence="8">
    <location>
        <begin position="1453"/>
        <end position="1473"/>
    </location>
</feature>
<dbReference type="InterPro" id="IPR044739">
    <property type="entry name" value="NRT1/PTR"/>
</dbReference>
<dbReference type="Proteomes" id="UP001141552">
    <property type="component" value="Unassembled WGS sequence"/>
</dbReference>
<evidence type="ECO:0000256" key="6">
    <source>
        <dbReference type="ARBA" id="ARBA00022989"/>
    </source>
</evidence>
<feature type="transmembrane region" description="Helical" evidence="8">
    <location>
        <begin position="354"/>
        <end position="374"/>
    </location>
</feature>
<feature type="transmembrane region" description="Helical" evidence="8">
    <location>
        <begin position="613"/>
        <end position="634"/>
    </location>
</feature>
<dbReference type="GO" id="GO:0080054">
    <property type="term" value="F:low-affinity nitrate transmembrane transporter activity"/>
    <property type="evidence" value="ECO:0007669"/>
    <property type="project" value="UniProtKB-ARBA"/>
</dbReference>
<dbReference type="GO" id="GO:0042937">
    <property type="term" value="F:tripeptide transmembrane transporter activity"/>
    <property type="evidence" value="ECO:0007669"/>
    <property type="project" value="InterPro"/>
</dbReference>
<feature type="transmembrane region" description="Helical" evidence="8">
    <location>
        <begin position="1187"/>
        <end position="1204"/>
    </location>
</feature>
<dbReference type="CDD" id="cd17417">
    <property type="entry name" value="MFS_NPF5"/>
    <property type="match status" value="1"/>
</dbReference>
<sequence>MSSNLITYLIGPLGQSTAGAAKALNVWSGTATLLPLMGAFVADSFLGRFKTIVVASLGLALLTLLAVLPFSADSDYRSTDDVGRPASTSSLQVFLFLFALYVVALGVGGHKPCVQAFGADQFDGEDTQECKARSSFFNWWYFGMNAGTSVSTVALSYMEENFSWSLGFGIPCIMMLVALVIFFLGTRSYRYSVRVEGKGPFVRIGRVFLATIKNWKAAPFIAVSQEEACGLALHHRSTEQFRFLNKALLLADGSLENEEACSVSEVEEARTVLRLVPIWTSCLVCGIVLAQPSTFFTKQGATMDRLITTNFEIPAASLQSLMYVAIILFIPIYDRILVPTARVLTGKSSGITTLQRIGTGMVLSILLLSFAALVETKRLMTAKEYGLVEKPDVTIPMSIWWLVPQYVLFGITDAFIMVGLQEFFYNQVPSELRSIGLALYLSIFGVGSFLSSFLISAIEKATGGAGHDSWFTDNLNRAHLDYFYWLLAGLSAAQLYSTQNQAILLNPSPHSQGLDEEGRVEVAERSAYVGMSSNLITYLTGPLGQSTAGAAKALNVWSGTAAFLPMLGAFVADSFLGRFKTIVLSSLVYILGLALLTLLAVLPYDSDYGSTNFVGLVSTSSLQIFLFLSALYVVALGQGGHKPCVQAFGADQFDGQEPQECKARSSFFNWWYFGMHAGMSVSTVGLSYMEENFSWGFGFGIPCIMMLVALVVFLLGTRSYRYSVRVEGKGPFVRIGRVFLATIRNWKTAPLIGVLQEETCGLALHHQNSEQFRFLNKALLLPDGSLENEKVCSVSEVEEAKTILRLVPIWISCLVYGIVFAQSSTFFTKQGATMDRSISTNFKIPAASLQFLISVAILLFIPVYDRILVPAARVLTGKSSGITTLQRIGTGMVLSIVLMSVAALVETKRLMTAKEYGLVDKPDVTIPMSIWWLIPQYVVFGITDAFIMVGLQEFFYNQVPSELRSIGLALYHSIFGVGSFLSSFLISAIEKATGGVGHDNWFTNNLNRAHLDYFYWLLAALSAAQLATSTNMAIVTNLSNGDGLSDQTHHPLLCDTIDGFVDHRGSPAQRSKTGGWKSALFIIGVEVAERSAFFGMTSNLITYLTGPLGQSTAGAAKALNVWAGTAALLPLLGAFVADSFLGRFKTIVVASLVYILGLALLTLLAVLPFSADSDYKSSNLVESVSTSSIQMFMFLFALYVVALGQGGHKPCVQAFGADQFDGEDPQECKARSSFFNWWYFGINAGMSVSLVGLSYMVENFSWGFGFGIPCILMLVALLVFLLGTKSYRYSFRVEERGAFVRIGRVFLATIRNWKTAPSIAALREEACVSALHHQCSEQFGFLNKALLLPEGSNMENEMVCSASEVEEAKTVLRLVPIWTTCLVYGIVVAQISTFFTKQGATLDRSIITNFEIPAASLQSLISVAIILFIPIYDRVLVPVARLLTGKSSGITMLQRIGTGMVLSTVLMASAALVETKRLVTAKEYGLVDKPDITIPMSIWWLVPQYVLIGITDAFIVVGLQEFFYNQVPSELKSIGAALFLSIFGVGMFLSSFLISAIEKATGAAGHDSWFTNNLNKAHLDYFYWLLAALSAAQFAVFLYCAKSYIYKS</sequence>
<comment type="caution">
    <text evidence="9">The sequence shown here is derived from an EMBL/GenBank/DDBJ whole genome shotgun (WGS) entry which is preliminary data.</text>
</comment>
<feature type="transmembrane region" description="Helical" evidence="8">
    <location>
        <begin position="313"/>
        <end position="333"/>
    </location>
</feature>
<feature type="transmembrane region" description="Helical" evidence="8">
    <location>
        <begin position="1371"/>
        <end position="1392"/>
    </location>
</feature>
<feature type="transmembrane region" description="Helical" evidence="8">
    <location>
        <begin position="968"/>
        <end position="989"/>
    </location>
</feature>
<evidence type="ECO:0000256" key="8">
    <source>
        <dbReference type="SAM" id="Phobius"/>
    </source>
</evidence>
<accession>A0A9Q0GC40</accession>
<dbReference type="InterPro" id="IPR000109">
    <property type="entry name" value="POT_fam"/>
</dbReference>
<feature type="transmembrane region" description="Helical" evidence="8">
    <location>
        <begin position="1121"/>
        <end position="1141"/>
    </location>
</feature>
<feature type="transmembrane region" description="Helical" evidence="8">
    <location>
        <begin position="91"/>
        <end position="108"/>
    </location>
</feature>
<feature type="transmembrane region" description="Helical" evidence="8">
    <location>
        <begin position="26"/>
        <end position="45"/>
    </location>
</feature>
<reference evidence="9" key="1">
    <citation type="submission" date="2022-02" db="EMBL/GenBank/DDBJ databases">
        <authorList>
            <person name="Henning P.M."/>
            <person name="McCubbin A.G."/>
            <person name="Shore J.S."/>
        </authorList>
    </citation>
    <scope>NUCLEOTIDE SEQUENCE</scope>
    <source>
        <strain evidence="9">F60SS</strain>
        <tissue evidence="9">Leaves</tissue>
    </source>
</reference>
<dbReference type="InterPro" id="IPR036259">
    <property type="entry name" value="MFS_trans_sf"/>
</dbReference>
<dbReference type="EMBL" id="JAKUCV010001300">
    <property type="protein sequence ID" value="KAJ4846983.1"/>
    <property type="molecule type" value="Genomic_DNA"/>
</dbReference>
<feature type="transmembrane region" description="Helical" evidence="8">
    <location>
        <begin position="437"/>
        <end position="458"/>
    </location>
</feature>
<feature type="transmembrane region" description="Helical" evidence="8">
    <location>
        <begin position="139"/>
        <end position="158"/>
    </location>
</feature>
<comment type="subcellular location">
    <subcellularLocation>
        <location evidence="1">Membrane</location>
        <topology evidence="1">Multi-pass membrane protein</topology>
    </subcellularLocation>
</comment>
<evidence type="ECO:0000256" key="1">
    <source>
        <dbReference type="ARBA" id="ARBA00004141"/>
    </source>
</evidence>
<keyword evidence="10" id="KW-1185">Reference proteome</keyword>
<feature type="transmembrane region" description="Helical" evidence="8">
    <location>
        <begin position="1412"/>
        <end position="1432"/>
    </location>
</feature>
<feature type="transmembrane region" description="Helical" evidence="8">
    <location>
        <begin position="1148"/>
        <end position="1167"/>
    </location>
</feature>
<name>A0A9Q0GC40_9ROSI</name>
<evidence type="ECO:0000313" key="9">
    <source>
        <dbReference type="EMBL" id="KAJ4846983.1"/>
    </source>
</evidence>
<keyword evidence="6 8" id="KW-1133">Transmembrane helix</keyword>
<feature type="transmembrane region" description="Helical" evidence="8">
    <location>
        <begin position="844"/>
        <end position="864"/>
    </location>
</feature>
<feature type="transmembrane region" description="Helical" evidence="8">
    <location>
        <begin position="406"/>
        <end position="425"/>
    </location>
</feature>
<keyword evidence="5 8" id="KW-0812">Transmembrane</keyword>
<dbReference type="PROSITE" id="PS01022">
    <property type="entry name" value="PTR2_1"/>
    <property type="match status" value="2"/>
</dbReference>
<keyword evidence="3" id="KW-0813">Transport</keyword>
<comment type="similarity">
    <text evidence="2">Belongs to the major facilitator superfamily. Proton-dependent oligopeptide transporter (POT/PTR) (TC 2.A.17) family.</text>
</comment>
<protein>
    <submittedName>
        <fullName evidence="9">Uncharacterized protein</fullName>
    </submittedName>
</protein>
<dbReference type="FunFam" id="1.20.1250.20:FF:000147">
    <property type="entry name" value="Protein NRT1/ PTR family 5.10"/>
    <property type="match status" value="3"/>
</dbReference>
<feature type="transmembrane region" description="Helical" evidence="8">
    <location>
        <begin position="885"/>
        <end position="905"/>
    </location>
</feature>
<evidence type="ECO:0000313" key="10">
    <source>
        <dbReference type="Proteomes" id="UP001141552"/>
    </source>
</evidence>
<feature type="transmembrane region" description="Helical" evidence="8">
    <location>
        <begin position="695"/>
        <end position="715"/>
    </location>
</feature>
<dbReference type="GO" id="GO:0071916">
    <property type="term" value="F:dipeptide transmembrane transporter activity"/>
    <property type="evidence" value="ECO:0007669"/>
    <property type="project" value="InterPro"/>
</dbReference>
<evidence type="ECO:0000256" key="7">
    <source>
        <dbReference type="ARBA" id="ARBA00023136"/>
    </source>
</evidence>
<gene>
    <name evidence="9" type="ORF">Tsubulata_019983</name>
</gene>